<dbReference type="PANTHER" id="PTHR43199:SF6">
    <property type="entry name" value="GLUTATHIONE HYDROLASE PROENZYME"/>
    <property type="match status" value="1"/>
</dbReference>
<dbReference type="EC" id="3.4.19.13" evidence="8"/>
<name>A0A917ND64_9GAMM</name>
<sequence>MVEPYHSGLGGGGFWLLHDAKHNKNIFIDGREVAPMAAKADMFLDAKGNPIKGLSLNGGLSAAIPGEPAALVQIATEYGRLPLAKSLAPAIRLAEDGFLVDHQLLHFFHMGDRLEQLKKFPGSVSVFLKENKQPYDVGERLYQRDLAKTLRMIAKEGRKGFYQGEVAEKLVRGVNQAGGIWTLKDLEQYEVKVRKPYEGQFHNMHVITAPLPSAGGVGLITMLNILSAYPLEHLSKAQWIHYVVEAMRLTYWQRAELLADPDFVKIPVKQLLSEANAHYLRSFIKADKATENASLDAKKPKHEHHDTTHFSILDGEGNRVAATLTINFIFGSSVVAEGTGVLLNDEMDDFVIKPNVKNVFGLIGGDKNRIEPGKRPLSSMAPTFLELPDRLAILGTPGGSRIPTMVLLASLVFHESYGAIRMVSEMRFHHQYHPDWLMFEPDTIPPEIQKTLKQMGYELRQLDQYYGDMQAITWDYGLNLITPASDPRHIGQATVVTKEKKQGYGLMH</sequence>
<dbReference type="Pfam" id="PF01019">
    <property type="entry name" value="G_glu_transpept"/>
    <property type="match status" value="1"/>
</dbReference>
<feature type="binding site" evidence="7">
    <location>
        <begin position="378"/>
        <end position="379"/>
    </location>
    <ligand>
        <name>L-glutamate</name>
        <dbReference type="ChEBI" id="CHEBI:29985"/>
    </ligand>
</feature>
<dbReference type="SUPFAM" id="SSF56235">
    <property type="entry name" value="N-terminal nucleophile aminohydrolases (Ntn hydrolases)"/>
    <property type="match status" value="1"/>
</dbReference>
<dbReference type="EC" id="2.3.2.2" evidence="8"/>
<evidence type="ECO:0000256" key="3">
    <source>
        <dbReference type="ARBA" id="ARBA00009381"/>
    </source>
</evidence>
<dbReference type="PRINTS" id="PR01210">
    <property type="entry name" value="GGTRANSPTASE"/>
</dbReference>
<dbReference type="GO" id="GO:0036374">
    <property type="term" value="F:glutathione hydrolase activity"/>
    <property type="evidence" value="ECO:0007669"/>
    <property type="project" value="UniProtKB-UniRule"/>
</dbReference>
<dbReference type="Gene3D" id="3.60.20.40">
    <property type="match status" value="1"/>
</dbReference>
<keyword evidence="8" id="KW-0317">Glutathione biosynthesis</keyword>
<dbReference type="InterPro" id="IPR051792">
    <property type="entry name" value="GGT_bact"/>
</dbReference>
<evidence type="ECO:0000256" key="1">
    <source>
        <dbReference type="ARBA" id="ARBA00001049"/>
    </source>
</evidence>
<gene>
    <name evidence="9" type="ORF">GCM10007966_16960</name>
</gene>
<evidence type="ECO:0000313" key="10">
    <source>
        <dbReference type="Proteomes" id="UP000630149"/>
    </source>
</evidence>
<accession>A0A917ND64</accession>
<keyword evidence="4 8" id="KW-0012">Acyltransferase</keyword>
<feature type="binding site" evidence="7">
    <location>
        <position position="399"/>
    </location>
    <ligand>
        <name>L-glutamate</name>
        <dbReference type="ChEBI" id="CHEBI:29985"/>
    </ligand>
</feature>
<dbReference type="EMBL" id="BMOB01000007">
    <property type="protein sequence ID" value="GGI88833.1"/>
    <property type="molecule type" value="Genomic_DNA"/>
</dbReference>
<comment type="catalytic activity">
    <reaction evidence="2 8">
        <text>glutathione + H2O = L-cysteinylglycine + L-glutamate</text>
        <dbReference type="Rhea" id="RHEA:28807"/>
        <dbReference type="ChEBI" id="CHEBI:15377"/>
        <dbReference type="ChEBI" id="CHEBI:29985"/>
        <dbReference type="ChEBI" id="CHEBI:57925"/>
        <dbReference type="ChEBI" id="CHEBI:61694"/>
        <dbReference type="EC" id="3.4.19.13"/>
    </reaction>
</comment>
<comment type="catalytic activity">
    <reaction evidence="5 8">
        <text>an N-terminal (5-L-glutamyl)-[peptide] + an alpha-amino acid = 5-L-glutamyl amino acid + an N-terminal L-alpha-aminoacyl-[peptide]</text>
        <dbReference type="Rhea" id="RHEA:23904"/>
        <dbReference type="Rhea" id="RHEA-COMP:9780"/>
        <dbReference type="Rhea" id="RHEA-COMP:9795"/>
        <dbReference type="ChEBI" id="CHEBI:77644"/>
        <dbReference type="ChEBI" id="CHEBI:78597"/>
        <dbReference type="ChEBI" id="CHEBI:78599"/>
        <dbReference type="ChEBI" id="CHEBI:78608"/>
        <dbReference type="EC" id="2.3.2.2"/>
    </reaction>
</comment>
<comment type="caution">
    <text evidence="9">The sequence shown here is derived from an EMBL/GenBank/DDBJ whole genome shotgun (WGS) entry which is preliminary data.</text>
</comment>
<keyword evidence="8" id="KW-0808">Transferase</keyword>
<dbReference type="Gene3D" id="1.10.246.130">
    <property type="match status" value="1"/>
</dbReference>
<evidence type="ECO:0000256" key="2">
    <source>
        <dbReference type="ARBA" id="ARBA00001089"/>
    </source>
</evidence>
<dbReference type="NCBIfam" id="TIGR00066">
    <property type="entry name" value="g_glut_trans"/>
    <property type="match status" value="1"/>
</dbReference>
<evidence type="ECO:0000256" key="7">
    <source>
        <dbReference type="PIRSR" id="PIRSR600101-2"/>
    </source>
</evidence>
<comment type="similarity">
    <text evidence="3 8">Belongs to the gamma-glutamyltransferase family.</text>
</comment>
<dbReference type="InterPro" id="IPR055262">
    <property type="entry name" value="GGT_CS"/>
</dbReference>
<dbReference type="Proteomes" id="UP000630149">
    <property type="component" value="Unassembled WGS sequence"/>
</dbReference>
<keyword evidence="8" id="KW-0865">Zymogen</keyword>
<dbReference type="PROSITE" id="PS00462">
    <property type="entry name" value="G_GLU_TRANSPEPTIDASE"/>
    <property type="match status" value="1"/>
</dbReference>
<comment type="subunit">
    <text evidence="8">This enzyme consists of two polypeptide chains, which are synthesized in precursor form from a single polypeptide.</text>
</comment>
<reference evidence="9" key="1">
    <citation type="journal article" date="2014" name="Int. J. Syst. Evol. Microbiol.">
        <title>Complete genome sequence of Corynebacterium casei LMG S-19264T (=DSM 44701T), isolated from a smear-ripened cheese.</title>
        <authorList>
            <consortium name="US DOE Joint Genome Institute (JGI-PGF)"/>
            <person name="Walter F."/>
            <person name="Albersmeier A."/>
            <person name="Kalinowski J."/>
            <person name="Ruckert C."/>
        </authorList>
    </citation>
    <scope>NUCLEOTIDE SEQUENCE</scope>
    <source>
        <strain evidence="9">JCM 13919</strain>
    </source>
</reference>
<dbReference type="InterPro" id="IPR043138">
    <property type="entry name" value="GGT_lsub"/>
</dbReference>
<comment type="PTM">
    <text evidence="8">Cleaved by autocatalysis into a large and a small subunit.</text>
</comment>
<evidence type="ECO:0000256" key="8">
    <source>
        <dbReference type="RuleBase" id="RU368036"/>
    </source>
</evidence>
<organism evidence="9 10">
    <name type="scientific">Legionella impletisoli</name>
    <dbReference type="NCBI Taxonomy" id="343510"/>
    <lineage>
        <taxon>Bacteria</taxon>
        <taxon>Pseudomonadati</taxon>
        <taxon>Pseudomonadota</taxon>
        <taxon>Gammaproteobacteria</taxon>
        <taxon>Legionellales</taxon>
        <taxon>Legionellaceae</taxon>
        <taxon>Legionella</taxon>
    </lineage>
</organism>
<feature type="active site" description="Nucleophile" evidence="6">
    <location>
        <position position="307"/>
    </location>
</feature>
<feature type="binding site" evidence="7">
    <location>
        <begin position="325"/>
        <end position="327"/>
    </location>
    <ligand>
        <name>L-glutamate</name>
        <dbReference type="ChEBI" id="CHEBI:29985"/>
    </ligand>
</feature>
<evidence type="ECO:0000313" key="9">
    <source>
        <dbReference type="EMBL" id="GGI88833.1"/>
    </source>
</evidence>
<keyword evidence="8" id="KW-0378">Hydrolase</keyword>
<dbReference type="GO" id="GO:0103068">
    <property type="term" value="F:leukotriene C4 gamma-glutamyl transferase activity"/>
    <property type="evidence" value="ECO:0007669"/>
    <property type="project" value="UniProtKB-EC"/>
</dbReference>
<comment type="catalytic activity">
    <reaction evidence="1 8">
        <text>an S-substituted glutathione + H2O = an S-substituted L-cysteinylglycine + L-glutamate</text>
        <dbReference type="Rhea" id="RHEA:59468"/>
        <dbReference type="ChEBI" id="CHEBI:15377"/>
        <dbReference type="ChEBI" id="CHEBI:29985"/>
        <dbReference type="ChEBI" id="CHEBI:90779"/>
        <dbReference type="ChEBI" id="CHEBI:143103"/>
        <dbReference type="EC" id="3.4.19.13"/>
    </reaction>
</comment>
<dbReference type="GO" id="GO:0006751">
    <property type="term" value="P:glutathione catabolic process"/>
    <property type="evidence" value="ECO:0007669"/>
    <property type="project" value="UniProtKB-UniRule"/>
</dbReference>
<dbReference type="AlphaFoldDB" id="A0A917ND64"/>
<feature type="binding site" evidence="7">
    <location>
        <position position="349"/>
    </location>
    <ligand>
        <name>L-glutamate</name>
        <dbReference type="ChEBI" id="CHEBI:29985"/>
    </ligand>
</feature>
<protein>
    <recommendedName>
        <fullName evidence="8">Glutathione hydrolase proenzyme</fullName>
        <ecNumber evidence="8">2.3.2.2</ecNumber>
        <ecNumber evidence="8">3.4.19.13</ecNumber>
    </recommendedName>
    <component>
        <recommendedName>
            <fullName evidence="8">Glutathione hydrolase large chain</fullName>
        </recommendedName>
    </component>
    <component>
        <recommendedName>
            <fullName evidence="8">Glutathione hydrolase small chain</fullName>
        </recommendedName>
    </component>
</protein>
<dbReference type="InterPro" id="IPR029055">
    <property type="entry name" value="Ntn_hydrolases_N"/>
</dbReference>
<evidence type="ECO:0000256" key="4">
    <source>
        <dbReference type="ARBA" id="ARBA00023315"/>
    </source>
</evidence>
<keyword evidence="10" id="KW-1185">Reference proteome</keyword>
<dbReference type="PANTHER" id="PTHR43199">
    <property type="entry name" value="GLUTATHIONE HYDROLASE"/>
    <property type="match status" value="1"/>
</dbReference>
<reference evidence="9" key="2">
    <citation type="submission" date="2020-09" db="EMBL/GenBank/DDBJ databases">
        <authorList>
            <person name="Sun Q."/>
            <person name="Ohkuma M."/>
        </authorList>
    </citation>
    <scope>NUCLEOTIDE SEQUENCE</scope>
    <source>
        <strain evidence="9">JCM 13919</strain>
    </source>
</reference>
<dbReference type="GO" id="GO:0006750">
    <property type="term" value="P:glutathione biosynthetic process"/>
    <property type="evidence" value="ECO:0007669"/>
    <property type="project" value="UniProtKB-KW"/>
</dbReference>
<evidence type="ECO:0000256" key="5">
    <source>
        <dbReference type="ARBA" id="ARBA00047417"/>
    </source>
</evidence>
<dbReference type="InterPro" id="IPR000101">
    <property type="entry name" value="GGT_peptidase"/>
</dbReference>
<comment type="pathway">
    <text evidence="8">Sulfur metabolism; glutathione metabolism.</text>
</comment>
<proteinExistence type="inferred from homology"/>
<evidence type="ECO:0000256" key="6">
    <source>
        <dbReference type="PIRSR" id="PIRSR600101-1"/>
    </source>
</evidence>
<feature type="binding site" evidence="7">
    <location>
        <position position="31"/>
    </location>
    <ligand>
        <name>L-glutamate</name>
        <dbReference type="ChEBI" id="CHEBI:29985"/>
    </ligand>
</feature>
<dbReference type="InterPro" id="IPR043137">
    <property type="entry name" value="GGT_ssub_C"/>
</dbReference>